<comment type="similarity">
    <text evidence="1">Belongs to the DEFL family.</text>
</comment>
<evidence type="ECO:0000256" key="6">
    <source>
        <dbReference type="SAM" id="SignalP"/>
    </source>
</evidence>
<dbReference type="Gramene" id="Bo3g057410.1">
    <property type="protein sequence ID" value="Bo3g057410.1"/>
    <property type="gene ID" value="Bo3g057410"/>
</dbReference>
<dbReference type="AlphaFoldDB" id="A0A0D3B9M6"/>
<dbReference type="GO" id="GO:0031640">
    <property type="term" value="P:killing of cells of another organism"/>
    <property type="evidence" value="ECO:0007669"/>
    <property type="project" value="UniProtKB-KW"/>
</dbReference>
<evidence type="ECO:0000256" key="4">
    <source>
        <dbReference type="ARBA" id="ARBA00022821"/>
    </source>
</evidence>
<protein>
    <recommendedName>
        <fullName evidence="7">Defensin-like domain-containing protein</fullName>
    </recommendedName>
</protein>
<keyword evidence="6" id="KW-0732">Signal</keyword>
<evidence type="ECO:0000256" key="2">
    <source>
        <dbReference type="ARBA" id="ARBA00022529"/>
    </source>
</evidence>
<dbReference type="Proteomes" id="UP000032141">
    <property type="component" value="Chromosome C3"/>
</dbReference>
<dbReference type="GO" id="GO:0050832">
    <property type="term" value="P:defense response to fungus"/>
    <property type="evidence" value="ECO:0007669"/>
    <property type="project" value="UniProtKB-KW"/>
</dbReference>
<proteinExistence type="inferred from homology"/>
<evidence type="ECO:0000313" key="8">
    <source>
        <dbReference type="EnsemblPlants" id="Bo3g057410.1"/>
    </source>
</evidence>
<evidence type="ECO:0000256" key="5">
    <source>
        <dbReference type="ARBA" id="ARBA00023157"/>
    </source>
</evidence>
<evidence type="ECO:0000256" key="1">
    <source>
        <dbReference type="ARBA" id="ARBA00006722"/>
    </source>
</evidence>
<evidence type="ECO:0000256" key="3">
    <source>
        <dbReference type="ARBA" id="ARBA00022577"/>
    </source>
</evidence>
<accession>A0A0D3B9M6</accession>
<organism evidence="8 9">
    <name type="scientific">Brassica oleracea var. oleracea</name>
    <dbReference type="NCBI Taxonomy" id="109376"/>
    <lineage>
        <taxon>Eukaryota</taxon>
        <taxon>Viridiplantae</taxon>
        <taxon>Streptophyta</taxon>
        <taxon>Embryophyta</taxon>
        <taxon>Tracheophyta</taxon>
        <taxon>Spermatophyta</taxon>
        <taxon>Magnoliopsida</taxon>
        <taxon>eudicotyledons</taxon>
        <taxon>Gunneridae</taxon>
        <taxon>Pentapetalae</taxon>
        <taxon>rosids</taxon>
        <taxon>malvids</taxon>
        <taxon>Brassicales</taxon>
        <taxon>Brassicaceae</taxon>
        <taxon>Brassiceae</taxon>
        <taxon>Brassica</taxon>
    </lineage>
</organism>
<dbReference type="InterPro" id="IPR056373">
    <property type="entry name" value="Defensin-like_dom"/>
</dbReference>
<reference evidence="8 9" key="1">
    <citation type="journal article" date="2014" name="Genome Biol.">
        <title>Transcriptome and methylome profiling reveals relics of genome dominance in the mesopolyploid Brassica oleracea.</title>
        <authorList>
            <person name="Parkin I.A."/>
            <person name="Koh C."/>
            <person name="Tang H."/>
            <person name="Robinson S.J."/>
            <person name="Kagale S."/>
            <person name="Clarke W.E."/>
            <person name="Town C.D."/>
            <person name="Nixon J."/>
            <person name="Krishnakumar V."/>
            <person name="Bidwell S.L."/>
            <person name="Denoeud F."/>
            <person name="Belcram H."/>
            <person name="Links M.G."/>
            <person name="Just J."/>
            <person name="Clarke C."/>
            <person name="Bender T."/>
            <person name="Huebert T."/>
            <person name="Mason A.S."/>
            <person name="Pires J.C."/>
            <person name="Barker G."/>
            <person name="Moore J."/>
            <person name="Walley P.G."/>
            <person name="Manoli S."/>
            <person name="Batley J."/>
            <person name="Edwards D."/>
            <person name="Nelson M.N."/>
            <person name="Wang X."/>
            <person name="Paterson A.H."/>
            <person name="King G."/>
            <person name="Bancroft I."/>
            <person name="Chalhoub B."/>
            <person name="Sharpe A.G."/>
        </authorList>
    </citation>
    <scope>NUCLEOTIDE SEQUENCE</scope>
    <source>
        <strain evidence="8 9">cv. TO1000</strain>
    </source>
</reference>
<dbReference type="EnsemblPlants" id="Bo3g057410.1">
    <property type="protein sequence ID" value="Bo3g057410.1"/>
    <property type="gene ID" value="Bo3g057410"/>
</dbReference>
<evidence type="ECO:0000259" key="7">
    <source>
        <dbReference type="Pfam" id="PF24552"/>
    </source>
</evidence>
<keyword evidence="9" id="KW-1185">Reference proteome</keyword>
<keyword evidence="2" id="KW-0929">Antimicrobial</keyword>
<evidence type="ECO:0000313" key="9">
    <source>
        <dbReference type="Proteomes" id="UP000032141"/>
    </source>
</evidence>
<feature type="domain" description="Defensin-like" evidence="7">
    <location>
        <begin position="34"/>
        <end position="80"/>
    </location>
</feature>
<keyword evidence="5" id="KW-1015">Disulfide bond</keyword>
<name>A0A0D3B9M6_BRAOL</name>
<dbReference type="HOGENOM" id="CLU_165205_1_0_1"/>
<dbReference type="Pfam" id="PF24552">
    <property type="entry name" value="Defensin"/>
    <property type="match status" value="1"/>
</dbReference>
<reference evidence="8" key="2">
    <citation type="submission" date="2015-03" db="UniProtKB">
        <authorList>
            <consortium name="EnsemblPlants"/>
        </authorList>
    </citation>
    <scope>IDENTIFICATION</scope>
</reference>
<feature type="chain" id="PRO_5002258309" description="Defensin-like domain-containing protein" evidence="6">
    <location>
        <begin position="27"/>
        <end position="81"/>
    </location>
</feature>
<sequence length="81" mass="9157">MGITKILLSFSLLVLFVLFFSNNVLAAELEKFSYDHCRSLCTDYYGWHECLLDCIHFGYHGAGECASPSPNVPKRCCCQTQ</sequence>
<keyword evidence="4" id="KW-0611">Plant defense</keyword>
<feature type="signal peptide" evidence="6">
    <location>
        <begin position="1"/>
        <end position="26"/>
    </location>
</feature>
<keyword evidence="3" id="KW-0295">Fungicide</keyword>
<dbReference type="OMA" id="YHGAGEC"/>